<dbReference type="AlphaFoldDB" id="A0A086QVS7"/>
<organism evidence="3 4">
    <name type="scientific">Toxoplasma gondii MAS</name>
    <dbReference type="NCBI Taxonomy" id="943118"/>
    <lineage>
        <taxon>Eukaryota</taxon>
        <taxon>Sar</taxon>
        <taxon>Alveolata</taxon>
        <taxon>Apicomplexa</taxon>
        <taxon>Conoidasida</taxon>
        <taxon>Coccidia</taxon>
        <taxon>Eucoccidiorida</taxon>
        <taxon>Eimeriorina</taxon>
        <taxon>Sarcocystidae</taxon>
        <taxon>Toxoplasma</taxon>
    </lineage>
</organism>
<evidence type="ECO:0000313" key="4">
    <source>
        <dbReference type="Proteomes" id="UP000028821"/>
    </source>
</evidence>
<feature type="transmembrane region" description="Helical" evidence="2">
    <location>
        <begin position="20"/>
        <end position="44"/>
    </location>
</feature>
<evidence type="ECO:0000256" key="2">
    <source>
        <dbReference type="SAM" id="Phobius"/>
    </source>
</evidence>
<feature type="region of interest" description="Disordered" evidence="1">
    <location>
        <begin position="46"/>
        <end position="123"/>
    </location>
</feature>
<sequence>MVSPSKRQGSRESQSEDAPTSWLPVAVGATLGALAVGAVGWFLYRGSDSERERQEFERRRVENEELQREREKQAESDQGVGEEKGSQETPAETSMEASTADETQAAGEASPVSSDGGQGSGDM</sequence>
<gene>
    <name evidence="3" type="ORF">TGMAS_269970</name>
</gene>
<reference evidence="3 4" key="1">
    <citation type="submission" date="2014-04" db="EMBL/GenBank/DDBJ databases">
        <authorList>
            <person name="Sibley D."/>
            <person name="Venepally P."/>
            <person name="Karamycheva S."/>
            <person name="Hadjithomas M."/>
            <person name="Khan A."/>
            <person name="Brunk B."/>
            <person name="Roos D."/>
            <person name="Caler E."/>
            <person name="Lorenzi H."/>
        </authorList>
    </citation>
    <scope>NUCLEOTIDE SEQUENCE [LARGE SCALE GENOMIC DNA]</scope>
    <source>
        <strain evidence="3 4">MAS</strain>
    </source>
</reference>
<protein>
    <submittedName>
        <fullName evidence="3">Putative transmembrane protein</fullName>
    </submittedName>
</protein>
<keyword evidence="2" id="KW-1133">Transmembrane helix</keyword>
<dbReference type="VEuPathDB" id="ToxoDB:TGMAS_269970"/>
<feature type="compositionally biased region" description="Polar residues" evidence="1">
    <location>
        <begin position="87"/>
        <end position="102"/>
    </location>
</feature>
<feature type="region of interest" description="Disordered" evidence="1">
    <location>
        <begin position="1"/>
        <end position="22"/>
    </location>
</feature>
<keyword evidence="2" id="KW-0472">Membrane</keyword>
<name>A0A086QVS7_TOXGO</name>
<keyword evidence="2 3" id="KW-0812">Transmembrane</keyword>
<dbReference type="OrthoDB" id="10486146at2759"/>
<evidence type="ECO:0000313" key="3">
    <source>
        <dbReference type="EMBL" id="KFH16709.1"/>
    </source>
</evidence>
<feature type="compositionally biased region" description="Basic and acidic residues" evidence="1">
    <location>
        <begin position="47"/>
        <end position="86"/>
    </location>
</feature>
<evidence type="ECO:0000256" key="1">
    <source>
        <dbReference type="SAM" id="MobiDB-lite"/>
    </source>
</evidence>
<comment type="caution">
    <text evidence="3">The sequence shown here is derived from an EMBL/GenBank/DDBJ whole genome shotgun (WGS) entry which is preliminary data.</text>
</comment>
<dbReference type="EMBL" id="AEXC02000500">
    <property type="protein sequence ID" value="KFH16709.1"/>
    <property type="molecule type" value="Genomic_DNA"/>
</dbReference>
<dbReference type="Proteomes" id="UP000028821">
    <property type="component" value="Unassembled WGS sequence"/>
</dbReference>
<accession>A0A086QVS7</accession>
<proteinExistence type="predicted"/>